<comment type="similarity">
    <text evidence="1 4">Belongs to the heat shock protein 70 family.</text>
</comment>
<dbReference type="Gene3D" id="3.90.640.10">
    <property type="entry name" value="Actin, Chain A, domain 4"/>
    <property type="match status" value="1"/>
</dbReference>
<evidence type="ECO:0000256" key="1">
    <source>
        <dbReference type="ARBA" id="ARBA00007381"/>
    </source>
</evidence>
<dbReference type="Gene3D" id="2.60.34.10">
    <property type="entry name" value="Substrate Binding Domain Of DNAk, Chain A, domain 1"/>
    <property type="match status" value="1"/>
</dbReference>
<evidence type="ECO:0000256" key="4">
    <source>
        <dbReference type="RuleBase" id="RU003322"/>
    </source>
</evidence>
<keyword evidence="6" id="KW-1185">Reference proteome</keyword>
<dbReference type="Gene3D" id="3.30.30.30">
    <property type="match status" value="1"/>
</dbReference>
<dbReference type="Gene3D" id="3.30.420.40">
    <property type="match status" value="2"/>
</dbReference>
<dbReference type="GO" id="GO:0140662">
    <property type="term" value="F:ATP-dependent protein folding chaperone"/>
    <property type="evidence" value="ECO:0007669"/>
    <property type="project" value="InterPro"/>
</dbReference>
<keyword evidence="2 4" id="KW-0547">Nucleotide-binding</keyword>
<dbReference type="FunFam" id="3.30.420.40:FF:000004">
    <property type="entry name" value="Molecular chaperone DnaK"/>
    <property type="match status" value="1"/>
</dbReference>
<reference evidence="5" key="1">
    <citation type="submission" date="2019-05" db="EMBL/GenBank/DDBJ databases">
        <title>Annotation for the trematode Paragonimus heterotremus.</title>
        <authorList>
            <person name="Choi Y.-J."/>
        </authorList>
    </citation>
    <scope>NUCLEOTIDE SEQUENCE</scope>
    <source>
        <strain evidence="5">LC</strain>
    </source>
</reference>
<dbReference type="InterPro" id="IPR043129">
    <property type="entry name" value="ATPase_NBD"/>
</dbReference>
<evidence type="ECO:0000313" key="6">
    <source>
        <dbReference type="Proteomes" id="UP000748531"/>
    </source>
</evidence>
<evidence type="ECO:0000256" key="2">
    <source>
        <dbReference type="ARBA" id="ARBA00022741"/>
    </source>
</evidence>
<dbReference type="GO" id="GO:0005524">
    <property type="term" value="F:ATP binding"/>
    <property type="evidence" value="ECO:0007669"/>
    <property type="project" value="UniProtKB-KW"/>
</dbReference>
<dbReference type="InterPro" id="IPR018181">
    <property type="entry name" value="Heat_shock_70_CS"/>
</dbReference>
<dbReference type="AlphaFoldDB" id="A0A8J4WDF0"/>
<evidence type="ECO:0000256" key="3">
    <source>
        <dbReference type="ARBA" id="ARBA00022840"/>
    </source>
</evidence>
<accession>A0A8J4WDF0</accession>
<dbReference type="PROSITE" id="PS00297">
    <property type="entry name" value="HSP70_1"/>
    <property type="match status" value="1"/>
</dbReference>
<dbReference type="PRINTS" id="PR00301">
    <property type="entry name" value="HEATSHOCK70"/>
</dbReference>
<dbReference type="PROSITE" id="PS00329">
    <property type="entry name" value="HSP70_2"/>
    <property type="match status" value="1"/>
</dbReference>
<dbReference type="InterPro" id="IPR013126">
    <property type="entry name" value="Hsp_70_fam"/>
</dbReference>
<dbReference type="InterPro" id="IPR029047">
    <property type="entry name" value="HSP70_peptide-bd_sf"/>
</dbReference>
<protein>
    <submittedName>
        <fullName evidence="5">Molecular chaperone DnaK</fullName>
    </submittedName>
</protein>
<proteinExistence type="inferred from homology"/>
<dbReference type="PROSITE" id="PS01036">
    <property type="entry name" value="HSP70_3"/>
    <property type="match status" value="1"/>
</dbReference>
<dbReference type="FunFam" id="3.30.30.30:FF:000005">
    <property type="entry name" value="Heat shock protein ssb1"/>
    <property type="match status" value="1"/>
</dbReference>
<dbReference type="SUPFAM" id="SSF100920">
    <property type="entry name" value="Heat shock protein 70kD (HSP70), peptide-binding domain"/>
    <property type="match status" value="1"/>
</dbReference>
<gene>
    <name evidence="5" type="ORF">PHET_12325</name>
</gene>
<name>A0A8J4WDF0_9TREM</name>
<dbReference type="Proteomes" id="UP000748531">
    <property type="component" value="Unassembled WGS sequence"/>
</dbReference>
<dbReference type="FunFam" id="3.90.640.10:FF:000010">
    <property type="entry name" value="heat shock 70 kDa protein 14"/>
    <property type="match status" value="1"/>
</dbReference>
<comment type="caution">
    <text evidence="5">The sequence shown here is derived from an EMBL/GenBank/DDBJ whole genome shotgun (WGS) entry which is preliminary data.</text>
</comment>
<dbReference type="EMBL" id="LUCH01014380">
    <property type="protein sequence ID" value="KAF5395363.1"/>
    <property type="molecule type" value="Genomic_DNA"/>
</dbReference>
<sequence length="641" mass="72150">MILTLTTQNYSHDANLKYYVRSDNQQTSHRVAILVVTISKSMPIIGIDLGTSNCCVAVVLDNEVKVIANELGNRTTPSYVAFTDSEKLVGEVAKEQLLLNPKNTVFEIKRLIGSYIHDPSIARCCQSWPFELVDKDGLPGVKVTYKGIERIFTPTVISSIILSYMRRISENYLAQPVKDAVITVPAYFNDGQRRATKEAGVLAGLNVLRVINEPVAAAIAYGLELEDSREVNVLVYDLGGGTFDVSVLKVVDRIFEVKATTGDTHLGGEDFVKRMVEHFVKTMKKESNVDISDNFPAIFRLRAACEKAKRDLSYSLTADINLENIQDNFDFNCVINRRFFEQLNADLFQRTMQMVEQVLRESHVSKSQIHEIILTGGSTRIPIIQKMLSTYFHRTELNKSINPDEAVAKGAAAYATRFSDTIGHGEIVLRDVVPLSLGTMDQNGIMRVIIPKNTPIPCQAYRLVTTTTDHQKHMEFTIWEGEKPRAQENHFLNAFRLENITDATRGVPTVRLTFEVNEEGMLTVSAKDDDNGTEQRLVVDPKASCANRPGIYRNGRAPGSHERTLAQRQADLIQFAQSLIATIDETENSEALDFCAIHCRETIRWVEDHPNSTLQELKHRRLLLQKACRPLFETLSNWSER</sequence>
<keyword evidence="3 4" id="KW-0067">ATP-binding</keyword>
<dbReference type="OrthoDB" id="2401965at2759"/>
<dbReference type="PANTHER" id="PTHR19375">
    <property type="entry name" value="HEAT SHOCK PROTEIN 70KDA"/>
    <property type="match status" value="1"/>
</dbReference>
<dbReference type="Pfam" id="PF00012">
    <property type="entry name" value="HSP70"/>
    <property type="match status" value="1"/>
</dbReference>
<dbReference type="CDD" id="cd24028">
    <property type="entry name" value="ASKHA_NBD_HSP70_HSPA1-like"/>
    <property type="match status" value="1"/>
</dbReference>
<dbReference type="SUPFAM" id="SSF53067">
    <property type="entry name" value="Actin-like ATPase domain"/>
    <property type="match status" value="2"/>
</dbReference>
<evidence type="ECO:0000313" key="5">
    <source>
        <dbReference type="EMBL" id="KAF5395363.1"/>
    </source>
</evidence>
<organism evidence="5 6">
    <name type="scientific">Paragonimus heterotremus</name>
    <dbReference type="NCBI Taxonomy" id="100268"/>
    <lineage>
        <taxon>Eukaryota</taxon>
        <taxon>Metazoa</taxon>
        <taxon>Spiralia</taxon>
        <taxon>Lophotrochozoa</taxon>
        <taxon>Platyhelminthes</taxon>
        <taxon>Trematoda</taxon>
        <taxon>Digenea</taxon>
        <taxon>Plagiorchiida</taxon>
        <taxon>Troglotremata</taxon>
        <taxon>Troglotrematidae</taxon>
        <taxon>Paragonimus</taxon>
    </lineage>
</organism>